<dbReference type="InterPro" id="IPR036259">
    <property type="entry name" value="MFS_trans_sf"/>
</dbReference>
<sequence length="452" mass="48224">MQHQDAPAVTAVSQTASPERPTAQARRAVFSGAAGSALEWFDFAVYGALSATVFPTLFFHSLDPAMGLLASFVTFGVGFFARPLGGLVFGQLGDRIGRRQVLLATFISMGTASLIIGLLPTYEAIGFTAPLLLVLMRFVQGFALGGEATGAQLLTMEHAPRNRRALYGALMGMGSPLSQVLATLLLTVLSTALSAEAFTSWGWRIPFLMSILLVIVGIYIRLRIEETPLFEHEAEELAAESAAPLVIIRGYWRTIARLILAYAPIVLTFYIVSVFGIAYLTSHGFDRSQTYAIIMVSNLLSVVAIWWGGHIADRIGRRRVLFIGSVVALVAGLAFFPAADTGNFPLVLTVVAVALTATQFGNAAQGALFAEAFPTRVRYTGSALALTGSTLLFAAPAPFIASWLTSLGFGTTPVIVFWAAVIVAALVNTYTMREGRTLEGGVQSFGTGRLAQ</sequence>
<proteinExistence type="predicted"/>
<dbReference type="InterPro" id="IPR005829">
    <property type="entry name" value="Sugar_transporter_CS"/>
</dbReference>
<evidence type="ECO:0000256" key="8">
    <source>
        <dbReference type="SAM" id="Phobius"/>
    </source>
</evidence>
<feature type="transmembrane region" description="Helical" evidence="8">
    <location>
        <begin position="291"/>
        <end position="308"/>
    </location>
</feature>
<feature type="transmembrane region" description="Helical" evidence="8">
    <location>
        <begin position="201"/>
        <end position="220"/>
    </location>
</feature>
<keyword evidence="6 8" id="KW-0472">Membrane</keyword>
<feature type="transmembrane region" description="Helical" evidence="8">
    <location>
        <begin position="125"/>
        <end position="144"/>
    </location>
</feature>
<evidence type="ECO:0000256" key="6">
    <source>
        <dbReference type="ARBA" id="ARBA00023136"/>
    </source>
</evidence>
<evidence type="ECO:0000256" key="2">
    <source>
        <dbReference type="ARBA" id="ARBA00022448"/>
    </source>
</evidence>
<keyword evidence="11" id="KW-1185">Reference proteome</keyword>
<feature type="transmembrane region" description="Helical" evidence="8">
    <location>
        <begin position="344"/>
        <end position="370"/>
    </location>
</feature>
<evidence type="ECO:0000256" key="4">
    <source>
        <dbReference type="ARBA" id="ARBA00022692"/>
    </source>
</evidence>
<evidence type="ECO:0000256" key="1">
    <source>
        <dbReference type="ARBA" id="ARBA00004651"/>
    </source>
</evidence>
<feature type="transmembrane region" description="Helical" evidence="8">
    <location>
        <begin position="68"/>
        <end position="89"/>
    </location>
</feature>
<protein>
    <submittedName>
        <fullName evidence="10">MFS transporter</fullName>
    </submittedName>
</protein>
<feature type="region of interest" description="Disordered" evidence="7">
    <location>
        <begin position="1"/>
        <end position="20"/>
    </location>
</feature>
<feature type="transmembrane region" description="Helical" evidence="8">
    <location>
        <begin position="382"/>
        <end position="401"/>
    </location>
</feature>
<keyword evidence="4 8" id="KW-0812">Transmembrane</keyword>
<dbReference type="Gene3D" id="1.20.1250.20">
    <property type="entry name" value="MFS general substrate transporter like domains"/>
    <property type="match status" value="2"/>
</dbReference>
<dbReference type="InterPro" id="IPR011701">
    <property type="entry name" value="MFS"/>
</dbReference>
<dbReference type="Proteomes" id="UP001319861">
    <property type="component" value="Chromosome"/>
</dbReference>
<dbReference type="EMBL" id="AP024525">
    <property type="protein sequence ID" value="BCT75236.1"/>
    <property type="molecule type" value="Genomic_DNA"/>
</dbReference>
<dbReference type="PANTHER" id="PTHR43045:SF1">
    <property type="entry name" value="SHIKIMATE TRANSPORTER"/>
    <property type="match status" value="1"/>
</dbReference>
<gene>
    <name evidence="10" type="ORF">SCMU_10780</name>
</gene>
<keyword evidence="2" id="KW-0813">Transport</keyword>
<evidence type="ECO:0000259" key="9">
    <source>
        <dbReference type="PROSITE" id="PS50850"/>
    </source>
</evidence>
<evidence type="ECO:0000313" key="10">
    <source>
        <dbReference type="EMBL" id="BCT75236.1"/>
    </source>
</evidence>
<evidence type="ECO:0000313" key="11">
    <source>
        <dbReference type="Proteomes" id="UP001319861"/>
    </source>
</evidence>
<feature type="transmembrane region" description="Helical" evidence="8">
    <location>
        <begin position="101"/>
        <end position="119"/>
    </location>
</feature>
<reference evidence="10 11" key="1">
    <citation type="journal article" date="2021" name="J. Biosci. Bioeng.">
        <title>Identification and characterization of a chc gene cluster responsible for the aromatization pathway of cyclohexanecarboxylate degradation in Sinomonas cyclohexanicum ATCC 51369.</title>
        <authorList>
            <person name="Yamamoto T."/>
            <person name="Hasegawa Y."/>
            <person name="Lau P.C.K."/>
            <person name="Iwaki H."/>
        </authorList>
    </citation>
    <scope>NUCLEOTIDE SEQUENCE [LARGE SCALE GENOMIC DNA]</scope>
    <source>
        <strain evidence="10 11">ATCC 51369</strain>
    </source>
</reference>
<evidence type="ECO:0000256" key="5">
    <source>
        <dbReference type="ARBA" id="ARBA00022989"/>
    </source>
</evidence>
<feature type="transmembrane region" description="Helical" evidence="8">
    <location>
        <begin position="407"/>
        <end position="427"/>
    </location>
</feature>
<dbReference type="InterPro" id="IPR020846">
    <property type="entry name" value="MFS_dom"/>
</dbReference>
<evidence type="ECO:0000256" key="3">
    <source>
        <dbReference type="ARBA" id="ARBA00022475"/>
    </source>
</evidence>
<dbReference type="RefSeq" id="WP_229232000.1">
    <property type="nucleotide sequence ID" value="NZ_AP024525.1"/>
</dbReference>
<feature type="transmembrane region" description="Helical" evidence="8">
    <location>
        <begin position="320"/>
        <end position="338"/>
    </location>
</feature>
<dbReference type="PROSITE" id="PS50850">
    <property type="entry name" value="MFS"/>
    <property type="match status" value="1"/>
</dbReference>
<accession>A0ABM7PT12</accession>
<dbReference type="PROSITE" id="PS00217">
    <property type="entry name" value="SUGAR_TRANSPORT_2"/>
    <property type="match status" value="1"/>
</dbReference>
<evidence type="ECO:0000256" key="7">
    <source>
        <dbReference type="SAM" id="MobiDB-lite"/>
    </source>
</evidence>
<name>A0ABM7PT12_SINCY</name>
<feature type="domain" description="Major facilitator superfamily (MFS) profile" evidence="9">
    <location>
        <begin position="28"/>
        <end position="436"/>
    </location>
</feature>
<dbReference type="Pfam" id="PF07690">
    <property type="entry name" value="MFS_1"/>
    <property type="match status" value="1"/>
</dbReference>
<keyword evidence="5 8" id="KW-1133">Transmembrane helix</keyword>
<comment type="subcellular location">
    <subcellularLocation>
        <location evidence="1">Cell membrane</location>
        <topology evidence="1">Multi-pass membrane protein</topology>
    </subcellularLocation>
</comment>
<dbReference type="SUPFAM" id="SSF103473">
    <property type="entry name" value="MFS general substrate transporter"/>
    <property type="match status" value="1"/>
</dbReference>
<organism evidence="10 11">
    <name type="scientific">Sinomonas cyclohexanicum</name>
    <name type="common">Corynebacterium cyclohexanicum</name>
    <dbReference type="NCBI Taxonomy" id="322009"/>
    <lineage>
        <taxon>Bacteria</taxon>
        <taxon>Bacillati</taxon>
        <taxon>Actinomycetota</taxon>
        <taxon>Actinomycetes</taxon>
        <taxon>Micrococcales</taxon>
        <taxon>Micrococcaceae</taxon>
        <taxon>Sinomonas</taxon>
    </lineage>
</organism>
<feature type="transmembrane region" description="Helical" evidence="8">
    <location>
        <begin position="259"/>
        <end position="279"/>
    </location>
</feature>
<dbReference type="PANTHER" id="PTHR43045">
    <property type="entry name" value="SHIKIMATE TRANSPORTER"/>
    <property type="match status" value="1"/>
</dbReference>
<keyword evidence="3" id="KW-1003">Cell membrane</keyword>
<feature type="transmembrane region" description="Helical" evidence="8">
    <location>
        <begin position="165"/>
        <end position="189"/>
    </location>
</feature>